<evidence type="ECO:0000313" key="1">
    <source>
        <dbReference type="EMBL" id="KAF2903117.1"/>
    </source>
</evidence>
<dbReference type="AlphaFoldDB" id="A0A8K0GIP1"/>
<sequence>DKVTLKGHKTAERMDIFLLYFLFLNGISALHRNSFYFSQIVSKCLANKDCSFLYCRVCKICFHRYKCECHEYSVKTNIC</sequence>
<name>A0A8K0GIP1_IGNLU</name>
<proteinExistence type="predicted"/>
<protein>
    <submittedName>
        <fullName evidence="1">Uncharacterized protein</fullName>
    </submittedName>
</protein>
<accession>A0A8K0GIP1</accession>
<reference evidence="1" key="1">
    <citation type="submission" date="2019-08" db="EMBL/GenBank/DDBJ databases">
        <title>The genome of the North American firefly Photinus pyralis.</title>
        <authorList>
            <consortium name="Photinus pyralis genome working group"/>
            <person name="Fallon T.R."/>
            <person name="Sander Lower S.E."/>
            <person name="Weng J.-K."/>
        </authorList>
    </citation>
    <scope>NUCLEOTIDE SEQUENCE</scope>
    <source>
        <strain evidence="1">TRF0915ILg1</strain>
        <tissue evidence="1">Whole body</tissue>
    </source>
</reference>
<gene>
    <name evidence="1" type="ORF">ILUMI_03067</name>
</gene>
<evidence type="ECO:0000313" key="2">
    <source>
        <dbReference type="Proteomes" id="UP000801492"/>
    </source>
</evidence>
<organism evidence="1 2">
    <name type="scientific">Ignelater luminosus</name>
    <name type="common">Cucubano</name>
    <name type="synonym">Pyrophorus luminosus</name>
    <dbReference type="NCBI Taxonomy" id="2038154"/>
    <lineage>
        <taxon>Eukaryota</taxon>
        <taxon>Metazoa</taxon>
        <taxon>Ecdysozoa</taxon>
        <taxon>Arthropoda</taxon>
        <taxon>Hexapoda</taxon>
        <taxon>Insecta</taxon>
        <taxon>Pterygota</taxon>
        <taxon>Neoptera</taxon>
        <taxon>Endopterygota</taxon>
        <taxon>Coleoptera</taxon>
        <taxon>Polyphaga</taxon>
        <taxon>Elateriformia</taxon>
        <taxon>Elateroidea</taxon>
        <taxon>Elateridae</taxon>
        <taxon>Agrypninae</taxon>
        <taxon>Pyrophorini</taxon>
        <taxon>Ignelater</taxon>
    </lineage>
</organism>
<feature type="non-terminal residue" evidence="1">
    <location>
        <position position="1"/>
    </location>
</feature>
<keyword evidence="2" id="KW-1185">Reference proteome</keyword>
<dbReference type="OrthoDB" id="6768265at2759"/>
<dbReference type="Proteomes" id="UP000801492">
    <property type="component" value="Unassembled WGS sequence"/>
</dbReference>
<feature type="non-terminal residue" evidence="1">
    <location>
        <position position="79"/>
    </location>
</feature>
<dbReference type="EMBL" id="VTPC01001107">
    <property type="protein sequence ID" value="KAF2903117.1"/>
    <property type="molecule type" value="Genomic_DNA"/>
</dbReference>
<comment type="caution">
    <text evidence="1">The sequence shown here is derived from an EMBL/GenBank/DDBJ whole genome shotgun (WGS) entry which is preliminary data.</text>
</comment>